<reference evidence="2 3" key="1">
    <citation type="submission" date="2015-04" db="EMBL/GenBank/DDBJ databases">
        <title>The draft genome sequence of Roseovarius sp.R12b.</title>
        <authorList>
            <person name="Li G."/>
            <person name="Lai Q."/>
            <person name="Shao Z."/>
            <person name="Yan P."/>
        </authorList>
    </citation>
    <scope>NUCLEOTIDE SEQUENCE [LARGE SCALE GENOMIC DNA]</scope>
    <source>
        <strain evidence="2 3">R12B</strain>
    </source>
</reference>
<dbReference type="Proteomes" id="UP000051295">
    <property type="component" value="Unassembled WGS sequence"/>
</dbReference>
<dbReference type="PATRIC" id="fig|1641875.4.peg.79"/>
<evidence type="ECO:0000313" key="3">
    <source>
        <dbReference type="Proteomes" id="UP000051295"/>
    </source>
</evidence>
<feature type="chain" id="PRO_5006663887" description="UrcA family protein" evidence="1">
    <location>
        <begin position="30"/>
        <end position="105"/>
    </location>
</feature>
<proteinExistence type="predicted"/>
<evidence type="ECO:0000313" key="2">
    <source>
        <dbReference type="EMBL" id="KRS12265.1"/>
    </source>
</evidence>
<comment type="caution">
    <text evidence="2">The sequence shown here is derived from an EMBL/GenBank/DDBJ whole genome shotgun (WGS) entry which is preliminary data.</text>
</comment>
<protein>
    <recommendedName>
        <fullName evidence="4">UrcA family protein</fullName>
    </recommendedName>
</protein>
<accession>A0A0T5NTK6</accession>
<organism evidence="2 3">
    <name type="scientific">Roseovarius atlanticus</name>
    <dbReference type="NCBI Taxonomy" id="1641875"/>
    <lineage>
        <taxon>Bacteria</taxon>
        <taxon>Pseudomonadati</taxon>
        <taxon>Pseudomonadota</taxon>
        <taxon>Alphaproteobacteria</taxon>
        <taxon>Rhodobacterales</taxon>
        <taxon>Roseobacteraceae</taxon>
        <taxon>Roseovarius</taxon>
    </lineage>
</organism>
<dbReference type="AlphaFoldDB" id="A0A0T5NTK6"/>
<evidence type="ECO:0008006" key="4">
    <source>
        <dbReference type="Google" id="ProtNLM"/>
    </source>
</evidence>
<evidence type="ECO:0000256" key="1">
    <source>
        <dbReference type="SAM" id="SignalP"/>
    </source>
</evidence>
<gene>
    <name evidence="2" type="ORF">XM53_11475</name>
</gene>
<sequence>MVSDNRSLLMHRVLTMTALCVGLASAALAQDYEEPDPADLVPAHFSAASFAALDQYDLYDVTLALKRGRNIRLADCTPSQSRAIIEASYDRRAPAMDMLRATCSG</sequence>
<keyword evidence="3" id="KW-1185">Reference proteome</keyword>
<name>A0A0T5NTK6_9RHOB</name>
<keyword evidence="1" id="KW-0732">Signal</keyword>
<feature type="signal peptide" evidence="1">
    <location>
        <begin position="1"/>
        <end position="29"/>
    </location>
</feature>
<dbReference type="EMBL" id="LAXJ01000010">
    <property type="protein sequence ID" value="KRS12265.1"/>
    <property type="molecule type" value="Genomic_DNA"/>
</dbReference>